<evidence type="ECO:0000256" key="3">
    <source>
        <dbReference type="ARBA" id="ARBA00022741"/>
    </source>
</evidence>
<dbReference type="PROSITE" id="PS51186">
    <property type="entry name" value="GNAT"/>
    <property type="match status" value="1"/>
</dbReference>
<dbReference type="InterPro" id="IPR013815">
    <property type="entry name" value="ATP_grasp_subdomain_1"/>
</dbReference>
<name>A0A7W9ZI69_NOVIT</name>
<feature type="domain" description="ATP-grasp" evidence="7">
    <location>
        <begin position="496"/>
        <end position="532"/>
    </location>
</feature>
<dbReference type="GO" id="GO:0043758">
    <property type="term" value="F:acetate-CoA ligase (ADP-forming) activity"/>
    <property type="evidence" value="ECO:0007669"/>
    <property type="project" value="InterPro"/>
</dbReference>
<comment type="caution">
    <text evidence="9">The sequence shown here is derived from an EMBL/GenBank/DDBJ whole genome shotgun (WGS) entry which is preliminary data.</text>
</comment>
<evidence type="ECO:0000256" key="6">
    <source>
        <dbReference type="PROSITE-ProRule" id="PRU00409"/>
    </source>
</evidence>
<dbReference type="PANTHER" id="PTHR43334">
    <property type="entry name" value="ACETATE--COA LIGASE [ADP-FORMING]"/>
    <property type="match status" value="1"/>
</dbReference>
<reference evidence="9 10" key="1">
    <citation type="submission" date="2020-08" db="EMBL/GenBank/DDBJ databases">
        <title>Genomic Encyclopedia of Type Strains, Phase IV (KMG-IV): sequencing the most valuable type-strain genomes for metagenomic binning, comparative biology and taxonomic classification.</title>
        <authorList>
            <person name="Goeker M."/>
        </authorList>
    </citation>
    <scope>NUCLEOTIDE SEQUENCE [LARGE SCALE GENOMIC DNA]</scope>
    <source>
        <strain evidence="9 10">DSM 11590</strain>
    </source>
</reference>
<evidence type="ECO:0000313" key="9">
    <source>
        <dbReference type="EMBL" id="MBB6210564.1"/>
    </source>
</evidence>
<gene>
    <name evidence="9" type="ORF">FHS48_001980</name>
</gene>
<keyword evidence="3 6" id="KW-0547">Nucleotide-binding</keyword>
<evidence type="ECO:0000256" key="5">
    <source>
        <dbReference type="ARBA" id="ARBA00060888"/>
    </source>
</evidence>
<dbReference type="GO" id="GO:0005524">
    <property type="term" value="F:ATP binding"/>
    <property type="evidence" value="ECO:0007669"/>
    <property type="project" value="UniProtKB-UniRule"/>
</dbReference>
<dbReference type="SUPFAM" id="SSF52210">
    <property type="entry name" value="Succinyl-CoA synthetase domains"/>
    <property type="match status" value="2"/>
</dbReference>
<evidence type="ECO:0000256" key="1">
    <source>
        <dbReference type="ARBA" id="ARBA00022532"/>
    </source>
</evidence>
<evidence type="ECO:0000256" key="2">
    <source>
        <dbReference type="ARBA" id="ARBA00022598"/>
    </source>
</evidence>
<evidence type="ECO:0000259" key="7">
    <source>
        <dbReference type="PROSITE" id="PS50975"/>
    </source>
</evidence>
<evidence type="ECO:0000313" key="10">
    <source>
        <dbReference type="Proteomes" id="UP000544872"/>
    </source>
</evidence>
<dbReference type="FunFam" id="3.30.1490.20:FF:000020">
    <property type="entry name" value="Protein lysine acetyltransferase"/>
    <property type="match status" value="1"/>
</dbReference>
<dbReference type="EMBL" id="JACIIX010000006">
    <property type="protein sequence ID" value="MBB6210564.1"/>
    <property type="molecule type" value="Genomic_DNA"/>
</dbReference>
<dbReference type="SUPFAM" id="SSF56059">
    <property type="entry name" value="Glutathione synthetase ATP-binding domain-like"/>
    <property type="match status" value="1"/>
</dbReference>
<organism evidence="9 10">
    <name type="scientific">Novispirillum itersonii</name>
    <name type="common">Aquaspirillum itersonii</name>
    <dbReference type="NCBI Taxonomy" id="189"/>
    <lineage>
        <taxon>Bacteria</taxon>
        <taxon>Pseudomonadati</taxon>
        <taxon>Pseudomonadota</taxon>
        <taxon>Alphaproteobacteria</taxon>
        <taxon>Rhodospirillales</taxon>
        <taxon>Novispirillaceae</taxon>
        <taxon>Novispirillum</taxon>
    </lineage>
</organism>
<evidence type="ECO:0000259" key="8">
    <source>
        <dbReference type="PROSITE" id="PS51186"/>
    </source>
</evidence>
<keyword evidence="1" id="KW-0816">Tricarboxylic acid cycle</keyword>
<dbReference type="Pfam" id="PF19045">
    <property type="entry name" value="Ligase_CoA_2"/>
    <property type="match status" value="1"/>
</dbReference>
<comment type="similarity">
    <text evidence="5">In the N-terminal section; belongs to the acetate CoA ligase alpha subunit family.</text>
</comment>
<dbReference type="PANTHER" id="PTHR43334:SF1">
    <property type="entry name" value="3-HYDROXYPROPIONATE--COA LIGASE [ADP-FORMING]"/>
    <property type="match status" value="1"/>
</dbReference>
<dbReference type="Gene3D" id="3.30.1490.20">
    <property type="entry name" value="ATP-grasp fold, A domain"/>
    <property type="match status" value="1"/>
</dbReference>
<dbReference type="Gene3D" id="3.40.50.720">
    <property type="entry name" value="NAD(P)-binding Rossmann-like Domain"/>
    <property type="match status" value="1"/>
</dbReference>
<keyword evidence="10" id="KW-1185">Reference proteome</keyword>
<keyword evidence="2" id="KW-0436">Ligase</keyword>
<dbReference type="RefSeq" id="WP_184263392.1">
    <property type="nucleotide sequence ID" value="NZ_JACIIX010000006.1"/>
</dbReference>
<dbReference type="Gene3D" id="3.40.50.261">
    <property type="entry name" value="Succinyl-CoA synthetase domains"/>
    <property type="match status" value="2"/>
</dbReference>
<dbReference type="PROSITE" id="PS50975">
    <property type="entry name" value="ATP_GRASP"/>
    <property type="match status" value="1"/>
</dbReference>
<dbReference type="SMART" id="SM00881">
    <property type="entry name" value="CoA_binding"/>
    <property type="match status" value="1"/>
</dbReference>
<dbReference type="SUPFAM" id="SSF55729">
    <property type="entry name" value="Acyl-CoA N-acyltransferases (Nat)"/>
    <property type="match status" value="1"/>
</dbReference>
<dbReference type="GO" id="GO:0006099">
    <property type="term" value="P:tricarboxylic acid cycle"/>
    <property type="evidence" value="ECO:0007669"/>
    <property type="project" value="UniProtKB-KW"/>
</dbReference>
<dbReference type="Pfam" id="PF13380">
    <property type="entry name" value="CoA_binding_2"/>
    <property type="match status" value="1"/>
</dbReference>
<dbReference type="Pfam" id="PF13549">
    <property type="entry name" value="ATP-grasp_5"/>
    <property type="match status" value="1"/>
</dbReference>
<dbReference type="GO" id="GO:0046872">
    <property type="term" value="F:metal ion binding"/>
    <property type="evidence" value="ECO:0007669"/>
    <property type="project" value="InterPro"/>
</dbReference>
<accession>A0A7W9ZI69</accession>
<evidence type="ECO:0000256" key="4">
    <source>
        <dbReference type="ARBA" id="ARBA00022840"/>
    </source>
</evidence>
<dbReference type="Pfam" id="PF13607">
    <property type="entry name" value="Succ_CoA_lig"/>
    <property type="match status" value="1"/>
</dbReference>
<dbReference type="Gene3D" id="3.30.470.20">
    <property type="entry name" value="ATP-grasp fold, B domain"/>
    <property type="match status" value="1"/>
</dbReference>
<dbReference type="Proteomes" id="UP000544872">
    <property type="component" value="Unassembled WGS sequence"/>
</dbReference>
<keyword evidence="4 6" id="KW-0067">ATP-binding</keyword>
<dbReference type="InterPro" id="IPR043938">
    <property type="entry name" value="Ligase_CoA_dom"/>
</dbReference>
<protein>
    <submittedName>
        <fullName evidence="9">Acetyltransferase</fullName>
    </submittedName>
</protein>
<dbReference type="InterPro" id="IPR011761">
    <property type="entry name" value="ATP-grasp"/>
</dbReference>
<dbReference type="InterPro" id="IPR000182">
    <property type="entry name" value="GNAT_dom"/>
</dbReference>
<dbReference type="InterPro" id="IPR051538">
    <property type="entry name" value="Acyl-CoA_Synth/Transferase"/>
</dbReference>
<proteinExistence type="inferred from homology"/>
<keyword evidence="9" id="KW-0808">Transferase</keyword>
<dbReference type="GO" id="GO:0016747">
    <property type="term" value="F:acyltransferase activity, transferring groups other than amino-acyl groups"/>
    <property type="evidence" value="ECO:0007669"/>
    <property type="project" value="InterPro"/>
</dbReference>
<dbReference type="InterPro" id="IPR032875">
    <property type="entry name" value="Succ_CoA_lig_flav_dom"/>
</dbReference>
<dbReference type="Gene3D" id="3.40.630.30">
    <property type="match status" value="1"/>
</dbReference>
<feature type="domain" description="N-acetyltransferase" evidence="8">
    <location>
        <begin position="736"/>
        <end position="892"/>
    </location>
</feature>
<dbReference type="SUPFAM" id="SSF51735">
    <property type="entry name" value="NAD(P)-binding Rossmann-fold domains"/>
    <property type="match status" value="1"/>
</dbReference>
<sequence>MSVRYLKQLFKPTSVAVIGASNTADSVGGIVMRNLLQGGFTGPILPVNPKYQAVQGVLAYPSVAALPLVPDMAVIAVPPDDTLNALRALAERGTRAAIIVASGLGWAAVKPDVAAAIRDTARTHGIRVLGPNSLGVLVPGIGLNASFAPQPANKGRIAFVSQSGAVCTSVLDWARPKGIGFSHFISMGDMLNTDFGDVLDYLGSDPDTRAILLYVESIPLRRNFMSAARAAARNKPVLAIKAGRRNASQQATISHTGILAGSDLVYDAAFRRSGMLRVYTIEELFAATETLSVMTKPKGERMAILTNGGGFGVMGVDELDEQGGTLADLSPETIEALNGVLPATWSRGNPVDIMGEASPERYAAALKILCAAKEVDTVIVMHSPVATTNALTIAETLIPVIKQSRRVSVSTCWIGDELVRESRRRFHEATIPTFTTPYQAIRSFLHTVAYRKNQDMLMETPASLPTEFTANITIARRLISDALAAGRTTLSEPEAKALLSAYGIPVVETRVAHSPADARTVAESIGYPVVLKILSDDISHKSEHGGVRLDLTSAEEVEQAAQNMLARLSVSFPEARISGFTVQPMRRHSLGQELIVGINTDPIFGPVILFGQGGTAAEIIADRSVTLPPLNMALAAEVIGRTRIGKVLQGAKAHTAADLESLSLALIQVAQMTVDLPEIRELDINPLLASPEGVVALDARVVLAPYAGTNPTDRLAIRPYPQDLEETFVMKGGRPVLLRPIRPEDEPNHHVFVSRLTPEDIRFRFFGLVQELPHSQMARMTQIDYDREMAFIATAPDTDGRPETLGVVRAVTDPDNETTEFSIVVRSDLKGAGLAKAMMVKMIRYCQSRKTKTMVGQVLKENTRMMTFVEHLGFRRVRMVEIDVAEVELDLQSARIEGVPLFD</sequence>
<dbReference type="InterPro" id="IPR016102">
    <property type="entry name" value="Succinyl-CoA_synth-like"/>
</dbReference>
<dbReference type="InterPro" id="IPR003781">
    <property type="entry name" value="CoA-bd"/>
</dbReference>
<dbReference type="Pfam" id="PF13302">
    <property type="entry name" value="Acetyltransf_3"/>
    <property type="match status" value="1"/>
</dbReference>
<dbReference type="InterPro" id="IPR016181">
    <property type="entry name" value="Acyl_CoA_acyltransferase"/>
</dbReference>
<dbReference type="AlphaFoldDB" id="A0A7W9ZI69"/>
<dbReference type="InterPro" id="IPR036291">
    <property type="entry name" value="NAD(P)-bd_dom_sf"/>
</dbReference>